<protein>
    <submittedName>
        <fullName evidence="1">Uncharacterized protein</fullName>
    </submittedName>
</protein>
<organism evidence="1 2">
    <name type="scientific">Leucocoprinus leucothites</name>
    <dbReference type="NCBI Taxonomy" id="201217"/>
    <lineage>
        <taxon>Eukaryota</taxon>
        <taxon>Fungi</taxon>
        <taxon>Dikarya</taxon>
        <taxon>Basidiomycota</taxon>
        <taxon>Agaricomycotina</taxon>
        <taxon>Agaricomycetes</taxon>
        <taxon>Agaricomycetidae</taxon>
        <taxon>Agaricales</taxon>
        <taxon>Agaricineae</taxon>
        <taxon>Agaricaceae</taxon>
        <taxon>Leucocoprinus</taxon>
    </lineage>
</organism>
<comment type="caution">
    <text evidence="1">The sequence shown here is derived from an EMBL/GenBank/DDBJ whole genome shotgun (WGS) entry which is preliminary data.</text>
</comment>
<reference evidence="1 2" key="1">
    <citation type="journal article" date="2020" name="ISME J.">
        <title>Uncovering the hidden diversity of litter-decomposition mechanisms in mushroom-forming fungi.</title>
        <authorList>
            <person name="Floudas D."/>
            <person name="Bentzer J."/>
            <person name="Ahren D."/>
            <person name="Johansson T."/>
            <person name="Persson P."/>
            <person name="Tunlid A."/>
        </authorList>
    </citation>
    <scope>NUCLEOTIDE SEQUENCE [LARGE SCALE GENOMIC DNA]</scope>
    <source>
        <strain evidence="1 2">CBS 146.42</strain>
    </source>
</reference>
<gene>
    <name evidence="1" type="ORF">D9756_011298</name>
</gene>
<accession>A0A8H5CNA3</accession>
<sequence length="93" mass="10086">MSESGSTVPGLRTLVFQGTLCLPFLAVHAHLLTKLEIIRVGELVDHYYGPDLARIHLPCLDTLSIDDIGIRAYSYLVDLELCAAGVRVPPAAL</sequence>
<dbReference type="Proteomes" id="UP000559027">
    <property type="component" value="Unassembled WGS sequence"/>
</dbReference>
<proteinExistence type="predicted"/>
<evidence type="ECO:0000313" key="2">
    <source>
        <dbReference type="Proteomes" id="UP000559027"/>
    </source>
</evidence>
<dbReference type="EMBL" id="JAACJO010000052">
    <property type="protein sequence ID" value="KAF5344991.1"/>
    <property type="molecule type" value="Genomic_DNA"/>
</dbReference>
<keyword evidence="2" id="KW-1185">Reference proteome</keyword>
<evidence type="ECO:0000313" key="1">
    <source>
        <dbReference type="EMBL" id="KAF5344991.1"/>
    </source>
</evidence>
<dbReference type="AlphaFoldDB" id="A0A8H5CNA3"/>
<name>A0A8H5CNA3_9AGAR</name>